<feature type="domain" description="(S)-ureidoglycine aminohydrolase cupin" evidence="1">
    <location>
        <begin position="63"/>
        <end position="134"/>
    </location>
</feature>
<dbReference type="CDD" id="cd02227">
    <property type="entry name" value="cupin_TM1112-like"/>
    <property type="match status" value="1"/>
</dbReference>
<evidence type="ECO:0000313" key="2">
    <source>
        <dbReference type="EMBL" id="MCQ4628572.1"/>
    </source>
</evidence>
<dbReference type="PANTHER" id="PTHR40943:SF1">
    <property type="entry name" value="CYTOPLASMIC PROTEIN"/>
    <property type="match status" value="1"/>
</dbReference>
<evidence type="ECO:0000313" key="3">
    <source>
        <dbReference type="Proteomes" id="UP000996601"/>
    </source>
</evidence>
<sequence>MVLKLILATMVGAAVRSRYVEPAAPKAIVATAPDDLEMEPCPVEPSWIIAGKPVARRSLHSRSADDQATTAIWDCTAGTFHWHFGWDETVVILEGEVRVTGEDGAERVLKVGDIAYFPAGSSAIWHIDDYVRKIAFGRREFPGAVNMALKLRDKFRR</sequence>
<dbReference type="InterPro" id="IPR011051">
    <property type="entry name" value="RmlC_Cupin_sf"/>
</dbReference>
<dbReference type="Proteomes" id="UP000996601">
    <property type="component" value="Unassembled WGS sequence"/>
</dbReference>
<evidence type="ECO:0000259" key="1">
    <source>
        <dbReference type="Pfam" id="PF05899"/>
    </source>
</evidence>
<dbReference type="Gene3D" id="2.60.120.10">
    <property type="entry name" value="Jelly Rolls"/>
    <property type="match status" value="1"/>
</dbReference>
<accession>A0ABT1R075</accession>
<proteinExistence type="predicted"/>
<dbReference type="RefSeq" id="WP_256114615.1">
    <property type="nucleotide sequence ID" value="NZ_WHSB02000001.1"/>
</dbReference>
<reference evidence="2" key="1">
    <citation type="submission" date="2021-07" db="EMBL/GenBank/DDBJ databases">
        <title>Shinella sp. nov., a novel member of the genus Shinella from water.</title>
        <authorList>
            <person name="Deng Y."/>
        </authorList>
    </citation>
    <scope>NUCLEOTIDE SEQUENCE</scope>
    <source>
        <strain evidence="2">CPCC 100929</strain>
    </source>
</reference>
<gene>
    <name evidence="2" type="ORF">GB927_000915</name>
</gene>
<comment type="caution">
    <text evidence="2">The sequence shown here is derived from an EMBL/GenBank/DDBJ whole genome shotgun (WGS) entry which is preliminary data.</text>
</comment>
<dbReference type="EMBL" id="WHSB02000001">
    <property type="protein sequence ID" value="MCQ4628572.1"/>
    <property type="molecule type" value="Genomic_DNA"/>
</dbReference>
<organism evidence="2 3">
    <name type="scientific">Shinella lacus</name>
    <dbReference type="NCBI Taxonomy" id="2654216"/>
    <lineage>
        <taxon>Bacteria</taxon>
        <taxon>Pseudomonadati</taxon>
        <taxon>Pseudomonadota</taxon>
        <taxon>Alphaproteobacteria</taxon>
        <taxon>Hyphomicrobiales</taxon>
        <taxon>Rhizobiaceae</taxon>
        <taxon>Shinella</taxon>
    </lineage>
</organism>
<name>A0ABT1R075_9HYPH</name>
<dbReference type="SUPFAM" id="SSF51182">
    <property type="entry name" value="RmlC-like cupins"/>
    <property type="match status" value="1"/>
</dbReference>
<dbReference type="PANTHER" id="PTHR40943">
    <property type="entry name" value="CYTOPLASMIC PROTEIN-RELATED"/>
    <property type="match status" value="1"/>
</dbReference>
<keyword evidence="3" id="KW-1185">Reference proteome</keyword>
<dbReference type="InterPro" id="IPR008579">
    <property type="entry name" value="UGlyAH_Cupin_dom"/>
</dbReference>
<dbReference type="Pfam" id="PF05899">
    <property type="entry name" value="Cupin_3"/>
    <property type="match status" value="1"/>
</dbReference>
<protein>
    <submittedName>
        <fullName evidence="2">DUF861 domain-containing protein</fullName>
    </submittedName>
</protein>
<dbReference type="InterPro" id="IPR014710">
    <property type="entry name" value="RmlC-like_jellyroll"/>
</dbReference>